<dbReference type="Proteomes" id="UP000297900">
    <property type="component" value="Unassembled WGS sequence"/>
</dbReference>
<dbReference type="Gene3D" id="1.10.150.650">
    <property type="match status" value="1"/>
</dbReference>
<dbReference type="Pfam" id="PF02811">
    <property type="entry name" value="PHP"/>
    <property type="match status" value="1"/>
</dbReference>
<accession>A0A4Y8M9S8</accession>
<evidence type="ECO:0000259" key="1">
    <source>
        <dbReference type="SMART" id="SM00481"/>
    </source>
</evidence>
<dbReference type="CDD" id="cd07438">
    <property type="entry name" value="PHP_HisPPase_AMP"/>
    <property type="match status" value="1"/>
</dbReference>
<comment type="caution">
    <text evidence="2">The sequence shown here is derived from an EMBL/GenBank/DDBJ whole genome shotgun (WGS) entry which is preliminary data.</text>
</comment>
<sequence>MNNNMADLHTHTTASDGMFRPAVNVRMAKEAGLAALAITDHDTVAGIPEALAAGIAHGVLVVPGVEMSTAIGGKDIHILGYGISPDDPVLLNRLLSLRNVRNRRNEEILAKLAQLDMPISIKELERTAGKSEQKDGSVGRPHIAQVLVAKGYVSNIREAFDRYLGEGKPAYATPARISPVEAFKWIHDAGGTAIIAHPGLFEDDASVLALLDEGADGLEAFHSDHDPLMEQRYAEWATERGKLVTGGSDFHGAKDGVAFHGAIGSRSVDASIVGRLLGRSVDE</sequence>
<reference evidence="2 3" key="1">
    <citation type="submission" date="2019-03" db="EMBL/GenBank/DDBJ databases">
        <title>Cohnella endophytica sp. nov., a novel endophytic bacterium isolated from bark of Sonneratia apetala.</title>
        <authorList>
            <person name="Tuo L."/>
        </authorList>
    </citation>
    <scope>NUCLEOTIDE SEQUENCE [LARGE SCALE GENOMIC DNA]</scope>
    <source>
        <strain evidence="2 3">CCTCC AB 208254</strain>
    </source>
</reference>
<dbReference type="InterPro" id="IPR016195">
    <property type="entry name" value="Pol/histidinol_Pase-like"/>
</dbReference>
<proteinExistence type="predicted"/>
<gene>
    <name evidence="2" type="ORF">E2980_01810</name>
</gene>
<dbReference type="PANTHER" id="PTHR42924:SF3">
    <property type="entry name" value="POLYMERASE_HISTIDINOL PHOSPHATASE N-TERMINAL DOMAIN-CONTAINING PROTEIN"/>
    <property type="match status" value="1"/>
</dbReference>
<dbReference type="SUPFAM" id="SSF89550">
    <property type="entry name" value="PHP domain-like"/>
    <property type="match status" value="1"/>
</dbReference>
<dbReference type="GO" id="GO:0035312">
    <property type="term" value="F:5'-3' DNA exonuclease activity"/>
    <property type="evidence" value="ECO:0007669"/>
    <property type="project" value="TreeGrafter"/>
</dbReference>
<protein>
    <submittedName>
        <fullName evidence="2">PHP domain-containing protein</fullName>
    </submittedName>
</protein>
<organism evidence="2 3">
    <name type="scientific">Cohnella luojiensis</name>
    <dbReference type="NCBI Taxonomy" id="652876"/>
    <lineage>
        <taxon>Bacteria</taxon>
        <taxon>Bacillati</taxon>
        <taxon>Bacillota</taxon>
        <taxon>Bacilli</taxon>
        <taxon>Bacillales</taxon>
        <taxon>Paenibacillaceae</taxon>
        <taxon>Cohnella</taxon>
    </lineage>
</organism>
<feature type="domain" description="Polymerase/histidinol phosphatase N-terminal" evidence="1">
    <location>
        <begin position="6"/>
        <end position="71"/>
    </location>
</feature>
<keyword evidence="3" id="KW-1185">Reference proteome</keyword>
<dbReference type="InterPro" id="IPR003141">
    <property type="entry name" value="Pol/His_phosphatase_N"/>
</dbReference>
<dbReference type="EMBL" id="SOMN01000001">
    <property type="protein sequence ID" value="TFE31829.1"/>
    <property type="molecule type" value="Genomic_DNA"/>
</dbReference>
<dbReference type="SMART" id="SM00481">
    <property type="entry name" value="POLIIIAc"/>
    <property type="match status" value="1"/>
</dbReference>
<evidence type="ECO:0000313" key="2">
    <source>
        <dbReference type="EMBL" id="TFE31829.1"/>
    </source>
</evidence>
<dbReference type="OrthoDB" id="9804333at2"/>
<dbReference type="AlphaFoldDB" id="A0A4Y8M9S8"/>
<dbReference type="PANTHER" id="PTHR42924">
    <property type="entry name" value="EXONUCLEASE"/>
    <property type="match status" value="1"/>
</dbReference>
<dbReference type="InterPro" id="IPR004013">
    <property type="entry name" value="PHP_dom"/>
</dbReference>
<dbReference type="GO" id="GO:0004534">
    <property type="term" value="F:5'-3' RNA exonuclease activity"/>
    <property type="evidence" value="ECO:0007669"/>
    <property type="project" value="TreeGrafter"/>
</dbReference>
<dbReference type="RefSeq" id="WP_135150397.1">
    <property type="nucleotide sequence ID" value="NZ_SOMN01000001.1"/>
</dbReference>
<dbReference type="InterPro" id="IPR052018">
    <property type="entry name" value="PHP_domain"/>
</dbReference>
<name>A0A4Y8M9S8_9BACL</name>
<dbReference type="Gene3D" id="3.20.20.140">
    <property type="entry name" value="Metal-dependent hydrolases"/>
    <property type="match status" value="1"/>
</dbReference>
<evidence type="ECO:0000313" key="3">
    <source>
        <dbReference type="Proteomes" id="UP000297900"/>
    </source>
</evidence>